<dbReference type="InterPro" id="IPR053781">
    <property type="entry name" value="F-box_AtFBL13-like"/>
</dbReference>
<dbReference type="InterPro" id="IPR006566">
    <property type="entry name" value="FBD"/>
</dbReference>
<dbReference type="AlphaFoldDB" id="A0A654EP10"/>
<dbReference type="SUPFAM" id="SSF81383">
    <property type="entry name" value="F-box domain"/>
    <property type="match status" value="1"/>
</dbReference>
<evidence type="ECO:0000313" key="2">
    <source>
        <dbReference type="EMBL" id="VYS50525.1"/>
    </source>
</evidence>
<protein>
    <recommendedName>
        <fullName evidence="1">F-box domain-containing protein</fullName>
    </recommendedName>
</protein>
<dbReference type="Gene3D" id="3.80.10.10">
    <property type="entry name" value="Ribonuclease Inhibitor"/>
    <property type="match status" value="1"/>
</dbReference>
<dbReference type="Gene3D" id="1.20.1280.50">
    <property type="match status" value="1"/>
</dbReference>
<feature type="domain" description="F-box" evidence="1">
    <location>
        <begin position="17"/>
        <end position="70"/>
    </location>
</feature>
<dbReference type="InterPro" id="IPR050232">
    <property type="entry name" value="FBL13/AtMIF1-like"/>
</dbReference>
<dbReference type="KEGG" id="ath:AT1G69630"/>
<dbReference type="PANTHER" id="PTHR31900:SF33">
    <property type="entry name" value="PROTEIN WITH RNI-LIKE_FBD-LIKE DOMAIN"/>
    <property type="match status" value="1"/>
</dbReference>
<dbReference type="RefSeq" id="NP_177121.1">
    <property type="nucleotide sequence ID" value="NM_105631.2"/>
</dbReference>
<proteinExistence type="predicted"/>
<evidence type="ECO:0000259" key="1">
    <source>
        <dbReference type="PROSITE" id="PS50181"/>
    </source>
</evidence>
<dbReference type="Pfam" id="PF24758">
    <property type="entry name" value="LRR_At5g56370"/>
    <property type="match status" value="1"/>
</dbReference>
<reference evidence="2 3" key="1">
    <citation type="submission" date="2019-11" db="EMBL/GenBank/DDBJ databases">
        <authorList>
            <person name="Jiao W.-B."/>
            <person name="Schneeberger K."/>
        </authorList>
    </citation>
    <scope>NUCLEOTIDE SEQUENCE [LARGE SCALE GENOMIC DNA]</scope>
    <source>
        <strain evidence="3">cv. An-1</strain>
    </source>
</reference>
<dbReference type="EMBL" id="CACRSJ010000104">
    <property type="protein sequence ID" value="VYS50525.1"/>
    <property type="molecule type" value="Genomic_DNA"/>
</dbReference>
<dbReference type="OMA" id="VEGWICT"/>
<name>A0A654EP10_ARATH</name>
<dbReference type="Proteomes" id="UP000426265">
    <property type="component" value="Unassembled WGS sequence"/>
</dbReference>
<accession>A0A654EP10</accession>
<dbReference type="InterPro" id="IPR001810">
    <property type="entry name" value="F-box_dom"/>
</dbReference>
<dbReference type="SUPFAM" id="SSF52047">
    <property type="entry name" value="RNI-like"/>
    <property type="match status" value="1"/>
</dbReference>
<dbReference type="SMART" id="SM00579">
    <property type="entry name" value="FBD"/>
    <property type="match status" value="1"/>
</dbReference>
<organism evidence="2 3">
    <name type="scientific">Arabidopsis thaliana</name>
    <name type="common">Mouse-ear cress</name>
    <dbReference type="NCBI Taxonomy" id="3702"/>
    <lineage>
        <taxon>Eukaryota</taxon>
        <taxon>Viridiplantae</taxon>
        <taxon>Streptophyta</taxon>
        <taxon>Embryophyta</taxon>
        <taxon>Tracheophyta</taxon>
        <taxon>Spermatophyta</taxon>
        <taxon>Magnoliopsida</taxon>
        <taxon>eudicotyledons</taxon>
        <taxon>Gunneridae</taxon>
        <taxon>Pentapetalae</taxon>
        <taxon>rosids</taxon>
        <taxon>malvids</taxon>
        <taxon>Brassicales</taxon>
        <taxon>Brassicaceae</taxon>
        <taxon>Camelineae</taxon>
        <taxon>Arabidopsis</taxon>
    </lineage>
</organism>
<evidence type="ECO:0000313" key="3">
    <source>
        <dbReference type="Proteomes" id="UP000426265"/>
    </source>
</evidence>
<dbReference type="ExpressionAtlas" id="A0A654EP10">
    <property type="expression patterns" value="baseline and differential"/>
</dbReference>
<sequence length="451" mass="51718">MDEDREKHVRAKGSDEVDWISKLPDCLLCEVLLNLPTKDVVKTSVLSRRWRNLWKHVPGLDLDNTDFQEFNTFLSFVDSFLDFNSESFLQKFILKYDCDDEYDPDIFLIGRWINTIVTRKVQHIDVLDDSYGSWEVQLPSSIYTCESLVSLKLCGLTLASPEFVSLPSLKVMDLIITKFADDMGLETLITKCPVLESLTIERSFCDEIEVLRVRSQSLLRFTHVADSDEGVVEDLVVSIDAPKLEYLRLSDHRVASFILNKPGKLVKADIDIVFNLSSVNKFNPDDLPKRTMIRNFLLGISTIKDMIIFSSTLEVIYDFSRCERLPLFRNLSVLCVEFYGYMWEMLPIFLESCPNLKTLVVKSASYQEKGENIILPGPRRFLSSLEYVKIERPLKGEAMEMKLVSYLLENSTILKKLTLCLDDSVKKEDSVILKELLAIPRLSTSSKVVVL</sequence>
<dbReference type="InterPro" id="IPR032675">
    <property type="entry name" value="LRR_dom_sf"/>
</dbReference>
<dbReference type="CDD" id="cd22160">
    <property type="entry name" value="F-box_AtFBL13-like"/>
    <property type="match status" value="1"/>
</dbReference>
<dbReference type="SMART" id="SM00256">
    <property type="entry name" value="FBOX"/>
    <property type="match status" value="1"/>
</dbReference>
<dbReference type="Pfam" id="PF08387">
    <property type="entry name" value="FBD"/>
    <property type="match status" value="1"/>
</dbReference>
<dbReference type="InterPro" id="IPR036047">
    <property type="entry name" value="F-box-like_dom_sf"/>
</dbReference>
<dbReference type="InterPro" id="IPR055411">
    <property type="entry name" value="LRR_FXL15/At3g58940/PEG3-like"/>
</dbReference>
<dbReference type="Pfam" id="PF00646">
    <property type="entry name" value="F-box"/>
    <property type="match status" value="1"/>
</dbReference>
<dbReference type="PROSITE" id="PS50181">
    <property type="entry name" value="FBOX"/>
    <property type="match status" value="1"/>
</dbReference>
<dbReference type="PANTHER" id="PTHR31900">
    <property type="entry name" value="F-BOX/RNI SUPERFAMILY PROTEIN-RELATED"/>
    <property type="match status" value="1"/>
</dbReference>
<gene>
    <name evidence="2" type="ORF">AN1_LOCUS5995</name>
</gene>